<proteinExistence type="predicted"/>
<name>A0ABS0DII8_9NOCA</name>
<keyword evidence="2" id="KW-1185">Reference proteome</keyword>
<gene>
    <name evidence="1" type="ORF">IU449_25985</name>
</gene>
<sequence>MTRVLSLLHNDIRDGLRGGVLALAAGMLLFGSAVSADARPASLDYGGGCLLDPTDKVATLAALRARCTPGQQDAIYSAADAGAAPSGFTRGRVIRPGYGSDLAPTVWTGKTFTTGPDGGAVTNRLADGTDAWHADIYRAPSIADGDPTWVLDYAPSPTPQVYDEIREVVPGVWLGYSWWREAGTDTLLLAFVLAN</sequence>
<dbReference type="RefSeq" id="WP_195004790.1">
    <property type="nucleotide sequence ID" value="NZ_JADLQN010000008.1"/>
</dbReference>
<accession>A0ABS0DII8</accession>
<dbReference type="Proteomes" id="UP000707731">
    <property type="component" value="Unassembled WGS sequence"/>
</dbReference>
<evidence type="ECO:0008006" key="3">
    <source>
        <dbReference type="Google" id="ProtNLM"/>
    </source>
</evidence>
<comment type="caution">
    <text evidence="1">The sequence shown here is derived from an EMBL/GenBank/DDBJ whole genome shotgun (WGS) entry which is preliminary data.</text>
</comment>
<evidence type="ECO:0000313" key="1">
    <source>
        <dbReference type="EMBL" id="MBF6357950.1"/>
    </source>
</evidence>
<organism evidence="1 2">
    <name type="scientific">Nocardia higoensis</name>
    <dbReference type="NCBI Taxonomy" id="228599"/>
    <lineage>
        <taxon>Bacteria</taxon>
        <taxon>Bacillati</taxon>
        <taxon>Actinomycetota</taxon>
        <taxon>Actinomycetes</taxon>
        <taxon>Mycobacteriales</taxon>
        <taxon>Nocardiaceae</taxon>
        <taxon>Nocardia</taxon>
    </lineage>
</organism>
<reference evidence="1 2" key="1">
    <citation type="submission" date="2020-10" db="EMBL/GenBank/DDBJ databases">
        <title>Identification of Nocardia species via Next-generation sequencing and recognition of intraspecies genetic diversity.</title>
        <authorList>
            <person name="Li P."/>
            <person name="Li P."/>
            <person name="Lu B."/>
        </authorList>
    </citation>
    <scope>NUCLEOTIDE SEQUENCE [LARGE SCALE GENOMIC DNA]</scope>
    <source>
        <strain evidence="1 2">BJ06-0143</strain>
    </source>
</reference>
<dbReference type="EMBL" id="JADLQN010000008">
    <property type="protein sequence ID" value="MBF6357950.1"/>
    <property type="molecule type" value="Genomic_DNA"/>
</dbReference>
<protein>
    <recommendedName>
        <fullName evidence="3">Secreted protein</fullName>
    </recommendedName>
</protein>
<evidence type="ECO:0000313" key="2">
    <source>
        <dbReference type="Proteomes" id="UP000707731"/>
    </source>
</evidence>